<evidence type="ECO:0000313" key="1">
    <source>
        <dbReference type="EMBL" id="MCL6285585.1"/>
    </source>
</evidence>
<dbReference type="RefSeq" id="WP_249712501.1">
    <property type="nucleotide sequence ID" value="NZ_JAMFMB010000031.1"/>
</dbReference>
<comment type="caution">
    <text evidence="1">The sequence shown here is derived from an EMBL/GenBank/DDBJ whole genome shotgun (WGS) entry which is preliminary data.</text>
</comment>
<gene>
    <name evidence="1" type="ORF">M3P21_18810</name>
</gene>
<name>A0ABT0Q6Z1_9RHOB</name>
<accession>A0ABT0Q6Z1</accession>
<dbReference type="Proteomes" id="UP001203880">
    <property type="component" value="Unassembled WGS sequence"/>
</dbReference>
<evidence type="ECO:0000313" key="2">
    <source>
        <dbReference type="Proteomes" id="UP001203880"/>
    </source>
</evidence>
<proteinExistence type="predicted"/>
<protein>
    <submittedName>
        <fullName evidence="1">Uncharacterized protein</fullName>
    </submittedName>
</protein>
<dbReference type="EMBL" id="JAMFMB010000031">
    <property type="protein sequence ID" value="MCL6285585.1"/>
    <property type="molecule type" value="Genomic_DNA"/>
</dbReference>
<keyword evidence="2" id="KW-1185">Reference proteome</keyword>
<organism evidence="1 2">
    <name type="scientific">Ruegeria spongiae</name>
    <dbReference type="NCBI Taxonomy" id="2942209"/>
    <lineage>
        <taxon>Bacteria</taxon>
        <taxon>Pseudomonadati</taxon>
        <taxon>Pseudomonadota</taxon>
        <taxon>Alphaproteobacteria</taxon>
        <taxon>Rhodobacterales</taxon>
        <taxon>Roseobacteraceae</taxon>
        <taxon>Ruegeria</taxon>
    </lineage>
</organism>
<sequence length="82" mass="9182">MSGFTVEVEAYGWVVCKDGEAVTKAVSNKWRAGEKRDALEHAARMKERNCLRCATPFMSEGAHHRMCNGCRQSVRTMFEGAV</sequence>
<reference evidence="1" key="1">
    <citation type="submission" date="2022-05" db="EMBL/GenBank/DDBJ databases">
        <authorList>
            <person name="Park J.-S."/>
        </authorList>
    </citation>
    <scope>NUCLEOTIDE SEQUENCE</scope>
    <source>
        <strain evidence="1">2012CJ41-6</strain>
    </source>
</reference>